<dbReference type="InterPro" id="IPR027417">
    <property type="entry name" value="P-loop_NTPase"/>
</dbReference>
<proteinExistence type="predicted"/>
<gene>
    <name evidence="2" type="ORF">Rai3103_00630</name>
</gene>
<name>A0A5Q2FDT8_9ACTN</name>
<dbReference type="AlphaFoldDB" id="A0A5Q2FDT8"/>
<evidence type="ECO:0000256" key="1">
    <source>
        <dbReference type="SAM" id="MobiDB-lite"/>
    </source>
</evidence>
<dbReference type="SUPFAM" id="SSF52540">
    <property type="entry name" value="P-loop containing nucleoside triphosphate hydrolases"/>
    <property type="match status" value="1"/>
</dbReference>
<dbReference type="RefSeq" id="WP_153570946.1">
    <property type="nucleotide sequence ID" value="NZ_CP045725.1"/>
</dbReference>
<dbReference type="Proteomes" id="UP000386847">
    <property type="component" value="Chromosome"/>
</dbReference>
<evidence type="ECO:0000313" key="2">
    <source>
        <dbReference type="EMBL" id="QGF22436.1"/>
    </source>
</evidence>
<evidence type="ECO:0000313" key="3">
    <source>
        <dbReference type="Proteomes" id="UP000386847"/>
    </source>
</evidence>
<dbReference type="EMBL" id="CP045725">
    <property type="protein sequence ID" value="QGF22436.1"/>
    <property type="molecule type" value="Genomic_DNA"/>
</dbReference>
<organism evidence="2 3">
    <name type="scientific">Raineyella fluvialis</name>
    <dbReference type="NCBI Taxonomy" id="2662261"/>
    <lineage>
        <taxon>Bacteria</taxon>
        <taxon>Bacillati</taxon>
        <taxon>Actinomycetota</taxon>
        <taxon>Actinomycetes</taxon>
        <taxon>Propionibacteriales</taxon>
        <taxon>Propionibacteriaceae</taxon>
        <taxon>Raineyella</taxon>
    </lineage>
</organism>
<dbReference type="KEGG" id="rain:Rai3103_00630"/>
<evidence type="ECO:0008006" key="4">
    <source>
        <dbReference type="Google" id="ProtNLM"/>
    </source>
</evidence>
<reference evidence="2 3" key="1">
    <citation type="submission" date="2019-10" db="EMBL/GenBank/DDBJ databases">
        <title>Genomic analysis of Raineyella sp. CBA3103.</title>
        <authorList>
            <person name="Roh S.W."/>
        </authorList>
    </citation>
    <scope>NUCLEOTIDE SEQUENCE [LARGE SCALE GENOMIC DNA]</scope>
    <source>
        <strain evidence="2 3">CBA3103</strain>
    </source>
</reference>
<feature type="region of interest" description="Disordered" evidence="1">
    <location>
        <begin position="386"/>
        <end position="405"/>
    </location>
</feature>
<feature type="compositionally biased region" description="Gly residues" evidence="1">
    <location>
        <begin position="882"/>
        <end position="897"/>
    </location>
</feature>
<protein>
    <recommendedName>
        <fullName evidence="4">Bifunctional DNA primase/polymerase, N-terminal</fullName>
    </recommendedName>
</protein>
<feature type="region of interest" description="Disordered" evidence="1">
    <location>
        <begin position="869"/>
        <end position="897"/>
    </location>
</feature>
<sequence length="897" mass="94859">MMISDDGAAPIGTGADAAAGIENHHNHSYQEGCLPAFGRLLEVLGIAPDERVSVCYRRPDGALTATLGTAGDAQARADAQAGRADVWFGVNPISASAELAPGQRGRAADVARIAALYVDLDSKALPGGLGSEEGCRELLADICGLLGGRQPAAVVRSGTGGLHPYWLLEAYTPGDHERAVRLLRRFGVMVRSVAMARGGNVDFVSEPARVLRVPGTANLKPGGGPVMAEFIEDDNPDVVVDRLTLDELEVLLEASGVREEPTGAGGAGTGEVVSMADWPEGTTCAYAAAMISGWPTDSPGEGVQRRQWCLAQAVRLFEAVRLGCLSRDDLASATTVLGDRFTALHQAAGLMPDPGEFHGIIAWAQTHVEQMTEEYVRADFQHRHLDGTAQGGNAPASSQTRGGGGNTGRLSVAAMLVDLAQARYSFGCTPDGEPFAVKGSGHVVRMLRGGHKSLRSELANEYRKVSRKVASQSSLTDALTTIEGLAQEATSTSLALRLHEHEGAVWIDMGDVKDHVIRIAEGGWEVRDKAPVLFRRTELTGAFPMPVPGGSIECLWKILNVAEADRVLVLGWLVAALLAPQVPHAILALFGEQGTGKSVATKFLVRLVDPSPVELRRPPRDEAVWPTTASGSWVVALDNLSAIPPWLSDTLCRAATGDADVQRQLYTNGGLVVFKYLRALILNGIALDGVRGDLADRMVAIDLDVIPAQARMTEVALAALWDSVYPSLVGALLDLAAKVHQALPSITLAEAPRMADFAMVLAALDQLNGTDGLGRFLDRSSSMAADSLDDNPFIARMMDQVVTPFDGTARQLLDLVTHGPDGTMTIAPTAPQRGWPGNPRAVTNLLVRNRPALLGAGWTVEDLGNDNKDKTKRWHIVPPTSGAGGSSGAGGGSAMKR</sequence>
<keyword evidence="3" id="KW-1185">Reference proteome</keyword>
<accession>A0A5Q2FDT8</accession>